<dbReference type="PATRIC" id="fig|1110509.7.peg.1324"/>
<name>G7WMZ3_METH6</name>
<gene>
    <name evidence="1" type="ordered locus">Mhar_1191</name>
</gene>
<keyword evidence="2" id="KW-1185">Reference proteome</keyword>
<evidence type="ECO:0008006" key="3">
    <source>
        <dbReference type="Google" id="ProtNLM"/>
    </source>
</evidence>
<dbReference type="EMBL" id="CP003117">
    <property type="protein sequence ID" value="AET64558.1"/>
    <property type="molecule type" value="Genomic_DNA"/>
</dbReference>
<dbReference type="AlphaFoldDB" id="G7WMZ3"/>
<reference evidence="1 2" key="1">
    <citation type="journal article" date="2012" name="PLoS ONE">
        <title>The genome characteristics and predicted function of methyl-group oxidation pathway in the obligate aceticlastic methanogens, Methanosaeta spp.</title>
        <authorList>
            <person name="Zhu J."/>
            <person name="Zheng H."/>
            <person name="Ai G."/>
            <person name="Zhang G."/>
            <person name="Liu D."/>
            <person name="Liu X."/>
            <person name="Dong X."/>
        </authorList>
    </citation>
    <scope>NUCLEOTIDE SEQUENCE [LARGE SCALE GENOMIC DNA]</scope>
    <source>
        <strain evidence="1 2">6Ac</strain>
    </source>
</reference>
<dbReference type="RefSeq" id="WP_014586743.1">
    <property type="nucleotide sequence ID" value="NC_017527.1"/>
</dbReference>
<accession>G7WMZ3</accession>
<evidence type="ECO:0000313" key="1">
    <source>
        <dbReference type="EMBL" id="AET64558.1"/>
    </source>
</evidence>
<proteinExistence type="predicted"/>
<protein>
    <recommendedName>
        <fullName evidence="3">ATP-binding protein</fullName>
    </recommendedName>
</protein>
<evidence type="ECO:0000313" key="2">
    <source>
        <dbReference type="Proteomes" id="UP000005877"/>
    </source>
</evidence>
<dbReference type="KEGG" id="mhi:Mhar_1191"/>
<dbReference type="GeneID" id="41009177"/>
<dbReference type="HOGENOM" id="CLU_025569_2_0_2"/>
<sequence length="585" mass="67490">MDLTSLTQNELVERKIYGFHKPSKKQLEEEKLQAEMEYLDELMREEIRAELVKEFEQKAKIEKLLAKQDKRSATEITLDLILNSNVELWQSEGEGYITFELDGHLENHPIRSKKGRLYPAKVYYESEGKALNKNALELVLTELENRALFNGKEYPVFLRVGKDNDGYIYHDLCNENWEVVRIGANGVWLDQNPPIKFIRSDNMKALPYPKWCTIDDDDPKLRDYIDDLLNDLWMITNLENDYKGQVFFWSALLGALKPDKPYPVLFVTGEKGSAKSSFSRIFGLTIDPKHVQLVKAPTKEQDLYVAAKNNWILSFDNSSGIPAPIADAMASIATGGGFTSRELYSDNTEKTYRADRLQLINGIGNLTHRPDLLDRALHIHLKHIPQHKRLTEREINKIFEELHPKLLSLLYATISNGLYFRDQVCLECLPRMADFALWICECLEDNRYLWQFCMGEEFLDVLEGSISDAWVEIMETDAFTKSLAEYITKNPDATVIQTQVFYEEILDAAGLDKYHVPDGFPKAPKSLWSFIERSAPVIREALKVDIQRSVKENVVYIIINRLEDQPPKEQRQTEITVNPESNEPK</sequence>
<organism evidence="1 2">
    <name type="scientific">Methanothrix harundinacea (strain 6Ac)</name>
    <name type="common">Methanosaeta harundinacea</name>
    <dbReference type="NCBI Taxonomy" id="1110509"/>
    <lineage>
        <taxon>Archaea</taxon>
        <taxon>Methanobacteriati</taxon>
        <taxon>Methanobacteriota</taxon>
        <taxon>Stenosarchaea group</taxon>
        <taxon>Methanomicrobia</taxon>
        <taxon>Methanotrichales</taxon>
        <taxon>Methanotrichaceae</taxon>
        <taxon>Methanothrix</taxon>
    </lineage>
</organism>
<dbReference type="Proteomes" id="UP000005877">
    <property type="component" value="Chromosome"/>
</dbReference>
<dbReference type="OrthoDB" id="11919at2157"/>